<organism evidence="2 3">
    <name type="scientific">Favolaschia claudopus</name>
    <dbReference type="NCBI Taxonomy" id="2862362"/>
    <lineage>
        <taxon>Eukaryota</taxon>
        <taxon>Fungi</taxon>
        <taxon>Dikarya</taxon>
        <taxon>Basidiomycota</taxon>
        <taxon>Agaricomycotina</taxon>
        <taxon>Agaricomycetes</taxon>
        <taxon>Agaricomycetidae</taxon>
        <taxon>Agaricales</taxon>
        <taxon>Marasmiineae</taxon>
        <taxon>Mycenaceae</taxon>
        <taxon>Favolaschia</taxon>
    </lineage>
</organism>
<proteinExistence type="predicted"/>
<comment type="caution">
    <text evidence="2">The sequence shown here is derived from an EMBL/GenBank/DDBJ whole genome shotgun (WGS) entry which is preliminary data.</text>
</comment>
<dbReference type="EMBL" id="JAWWNJ010000043">
    <property type="protein sequence ID" value="KAK7019558.1"/>
    <property type="molecule type" value="Genomic_DNA"/>
</dbReference>
<evidence type="ECO:0000313" key="1">
    <source>
        <dbReference type="EMBL" id="KAK7019558.1"/>
    </source>
</evidence>
<reference evidence="2 3" key="1">
    <citation type="journal article" date="2024" name="J Genomics">
        <title>Draft genome sequencing and assembly of Favolaschia claudopus CIRM-BRFM 2984 isolated from oak limbs.</title>
        <authorList>
            <person name="Navarro D."/>
            <person name="Drula E."/>
            <person name="Chaduli D."/>
            <person name="Cazenave R."/>
            <person name="Ahrendt S."/>
            <person name="Wang J."/>
            <person name="Lipzen A."/>
            <person name="Daum C."/>
            <person name="Barry K."/>
            <person name="Grigoriev I.V."/>
            <person name="Favel A."/>
            <person name="Rosso M.N."/>
            <person name="Martin F."/>
        </authorList>
    </citation>
    <scope>NUCLEOTIDE SEQUENCE [LARGE SCALE GENOMIC DNA]</scope>
    <source>
        <strain evidence="2 3">CIRM-BRFM 2984</strain>
    </source>
</reference>
<dbReference type="AlphaFoldDB" id="A0AAW0B1Y0"/>
<dbReference type="Proteomes" id="UP001362999">
    <property type="component" value="Unassembled WGS sequence"/>
</dbReference>
<sequence>MSIGLSLTLNHSVSLNLYLQMDVSCPSQAIIQTPIWIDSARLEDPRIDLVDDCRLFVAGLVRAIWTETMPVSGKAEIVPPWLWSPGYFDLHTETMPVLTQAYQTYTGVNHTETMSLRTKLPVYFNLNAENMSCCLRHLKVVLVRLTYYRAGVKLILSWTWYKLFIVHLQGALRQTETMSTTQAETMPLSLRIPVFFGSTPKL</sequence>
<name>A0AAW0B1Y0_9AGAR</name>
<dbReference type="EMBL" id="JAWWNJ010000043">
    <property type="protein sequence ID" value="KAK7019563.1"/>
    <property type="molecule type" value="Genomic_DNA"/>
</dbReference>
<gene>
    <name evidence="1" type="ORF">R3P38DRAFT_3199098</name>
    <name evidence="2" type="ORF">R3P38DRAFT_3273240</name>
</gene>
<keyword evidence="3" id="KW-1185">Reference proteome</keyword>
<evidence type="ECO:0000313" key="2">
    <source>
        <dbReference type="EMBL" id="KAK7019563.1"/>
    </source>
</evidence>
<accession>A0AAW0B1Y0</accession>
<protein>
    <submittedName>
        <fullName evidence="2">Uncharacterized protein</fullName>
    </submittedName>
</protein>
<evidence type="ECO:0000313" key="3">
    <source>
        <dbReference type="Proteomes" id="UP001362999"/>
    </source>
</evidence>